<keyword evidence="2" id="KW-1185">Reference proteome</keyword>
<accession>A0ABX0IZS4</accession>
<sequence length="63" mass="7359">MIVLNHNHEKLPVMIENLAEYLDYDDSKALLQALNNMEFEEVVELQQSLETILMYLIADTIVH</sequence>
<evidence type="ECO:0000313" key="1">
    <source>
        <dbReference type="EMBL" id="NHN29497.1"/>
    </source>
</evidence>
<reference evidence="1" key="1">
    <citation type="submission" date="2020-03" db="EMBL/GenBank/DDBJ databases">
        <title>Draft sequencing of Paenibacilllus sp. S3N08.</title>
        <authorList>
            <person name="Kim D.-U."/>
        </authorList>
    </citation>
    <scope>NUCLEOTIDE SEQUENCE</scope>
    <source>
        <strain evidence="1">S3N08</strain>
    </source>
</reference>
<dbReference type="EMBL" id="JAAOIW010000002">
    <property type="protein sequence ID" value="NHN29497.1"/>
    <property type="molecule type" value="Genomic_DNA"/>
</dbReference>
<proteinExistence type="predicted"/>
<organism evidence="1 2">
    <name type="scientific">Paenibacillus agricola</name>
    <dbReference type="NCBI Taxonomy" id="2716264"/>
    <lineage>
        <taxon>Bacteria</taxon>
        <taxon>Bacillati</taxon>
        <taxon>Bacillota</taxon>
        <taxon>Bacilli</taxon>
        <taxon>Bacillales</taxon>
        <taxon>Paenibacillaceae</taxon>
        <taxon>Paenibacillus</taxon>
    </lineage>
</organism>
<protein>
    <submittedName>
        <fullName evidence="1">Uncharacterized protein</fullName>
    </submittedName>
</protein>
<comment type="caution">
    <text evidence="1">The sequence shown here is derived from an EMBL/GenBank/DDBJ whole genome shotgun (WGS) entry which is preliminary data.</text>
</comment>
<evidence type="ECO:0000313" key="2">
    <source>
        <dbReference type="Proteomes" id="UP001165962"/>
    </source>
</evidence>
<dbReference type="RefSeq" id="WP_166147513.1">
    <property type="nucleotide sequence ID" value="NZ_JAAOIW010000002.1"/>
</dbReference>
<gene>
    <name evidence="1" type="ORF">G9U52_06580</name>
</gene>
<dbReference type="Proteomes" id="UP001165962">
    <property type="component" value="Unassembled WGS sequence"/>
</dbReference>
<name>A0ABX0IZS4_9BACL</name>